<keyword evidence="10" id="KW-0443">Lipid metabolism</keyword>
<proteinExistence type="predicted"/>
<evidence type="ECO:0000256" key="11">
    <source>
        <dbReference type="ARBA" id="ARBA00024535"/>
    </source>
</evidence>
<keyword evidence="8 12" id="KW-0378">Hydrolase</keyword>
<dbReference type="UniPathway" id="UPA00359">
    <property type="reaction ID" value="UER00478"/>
</dbReference>
<evidence type="ECO:0000256" key="1">
    <source>
        <dbReference type="ARBA" id="ARBA00001947"/>
    </source>
</evidence>
<comment type="function">
    <text evidence="2">Catalyzes the hydrolysis of UDP-3-O-myristoyl-N-acetylglucosamine to form UDP-3-O-myristoylglucosamine and acetate, the committed step in lipid A biosynthesis.</text>
</comment>
<dbReference type="EMBL" id="JACHKF010000001">
    <property type="protein sequence ID" value="MBB6569751.1"/>
    <property type="molecule type" value="Genomic_DNA"/>
</dbReference>
<dbReference type="InterPro" id="IPR004463">
    <property type="entry name" value="UDP-acyl_GlcNac_deAcase"/>
</dbReference>
<comment type="caution">
    <text evidence="13">The sequence shown here is derived from an EMBL/GenBank/DDBJ whole genome shotgun (WGS) entry which is preliminary data.</text>
</comment>
<dbReference type="InterPro" id="IPR015870">
    <property type="entry name" value="UDP-acyl_N-AcGlcN_deAcase_N"/>
</dbReference>
<evidence type="ECO:0000256" key="2">
    <source>
        <dbReference type="ARBA" id="ARBA00002923"/>
    </source>
</evidence>
<accession>A0A7Y4KYT1</accession>
<dbReference type="Pfam" id="PF03331">
    <property type="entry name" value="LpxC"/>
    <property type="match status" value="1"/>
</dbReference>
<dbReference type="AlphaFoldDB" id="A0A7Y4KYT1"/>
<evidence type="ECO:0000256" key="3">
    <source>
        <dbReference type="ARBA" id="ARBA00005002"/>
    </source>
</evidence>
<dbReference type="GO" id="GO:0009245">
    <property type="term" value="P:lipid A biosynthetic process"/>
    <property type="evidence" value="ECO:0007669"/>
    <property type="project" value="UniProtKB-KW"/>
</dbReference>
<evidence type="ECO:0000256" key="6">
    <source>
        <dbReference type="ARBA" id="ARBA00022556"/>
    </source>
</evidence>
<keyword evidence="5" id="KW-0444">Lipid biosynthesis</keyword>
<evidence type="ECO:0000256" key="10">
    <source>
        <dbReference type="ARBA" id="ARBA00023098"/>
    </source>
</evidence>
<evidence type="ECO:0000256" key="8">
    <source>
        <dbReference type="ARBA" id="ARBA00022801"/>
    </source>
</evidence>
<organism evidence="13 14">
    <name type="scientific">Kribbella sandramycini</name>
    <dbReference type="NCBI Taxonomy" id="60450"/>
    <lineage>
        <taxon>Bacteria</taxon>
        <taxon>Bacillati</taxon>
        <taxon>Actinomycetota</taxon>
        <taxon>Actinomycetes</taxon>
        <taxon>Propionibacteriales</taxon>
        <taxon>Kribbellaceae</taxon>
        <taxon>Kribbella</taxon>
    </lineage>
</organism>
<dbReference type="GO" id="GO:0046872">
    <property type="term" value="F:metal ion binding"/>
    <property type="evidence" value="ECO:0007669"/>
    <property type="project" value="UniProtKB-KW"/>
</dbReference>
<keyword evidence="6" id="KW-0441">Lipid A biosynthesis</keyword>
<dbReference type="GO" id="GO:0016020">
    <property type="term" value="C:membrane"/>
    <property type="evidence" value="ECO:0007669"/>
    <property type="project" value="GOC"/>
</dbReference>
<evidence type="ECO:0000313" key="12">
    <source>
        <dbReference type="EMBL" id="MBB6569751.1"/>
    </source>
</evidence>
<protein>
    <recommendedName>
        <fullName evidence="4">UDP-3-O-acyl-N-acetylglucosamine deacetylase</fullName>
        <ecNumber evidence="4">3.5.1.108</ecNumber>
    </recommendedName>
</protein>
<dbReference type="GO" id="GO:0103117">
    <property type="term" value="F:UDP-3-O-acyl-N-acetylglucosamine deacetylase activity"/>
    <property type="evidence" value="ECO:0007669"/>
    <property type="project" value="UniProtKB-EC"/>
</dbReference>
<reference evidence="13 14" key="1">
    <citation type="submission" date="2020-05" db="EMBL/GenBank/DDBJ databases">
        <title>Genome sequence of Kribbella sandramycini ATCC 39419.</title>
        <authorList>
            <person name="Maclea K.S."/>
            <person name="Fair J.L."/>
        </authorList>
    </citation>
    <scope>NUCLEOTIDE SEQUENCE [LARGE SCALE GENOMIC DNA]</scope>
    <source>
        <strain evidence="13 14">ATCC 39419</strain>
    </source>
</reference>
<dbReference type="PANTHER" id="PTHR33694">
    <property type="entry name" value="UDP-3-O-ACYL-N-ACETYLGLUCOSAMINE DEACETYLASE 1, MITOCHONDRIAL-RELATED"/>
    <property type="match status" value="1"/>
</dbReference>
<comment type="pathway">
    <text evidence="3">Glycolipid biosynthesis; lipid IV(A) biosynthesis; lipid IV(A) from (3R)-3-hydroxytetradecanoyl-[acyl-carrier-protein] and UDP-N-acetyl-alpha-D-glucosamine: step 2/6.</text>
</comment>
<evidence type="ECO:0000313" key="14">
    <source>
        <dbReference type="Proteomes" id="UP000534306"/>
    </source>
</evidence>
<dbReference type="Gene3D" id="3.30.230.20">
    <property type="entry name" value="lpxc deacetylase, domain 1"/>
    <property type="match status" value="1"/>
</dbReference>
<gene>
    <name evidence="12" type="ORF">HNR71_005388</name>
    <name evidence="13" type="ORF">HPO96_09205</name>
</gene>
<evidence type="ECO:0000313" key="13">
    <source>
        <dbReference type="EMBL" id="NOL40422.1"/>
    </source>
</evidence>
<evidence type="ECO:0000256" key="7">
    <source>
        <dbReference type="ARBA" id="ARBA00022723"/>
    </source>
</evidence>
<sequence>MRQTVADAVRLNGRGLHSGRPVRVVIHPGTDGIAFRYNGTRIPATPDAVTSTDRSTTLGGIATVEHLMSAFAGLEITDAEVELSAPELPALDGSAAGFVTGLTSKHQLEPTDHPAPRELFLEDGDAWIRVTPGTGRWSYTFNAQTFTCSLPTDYVTQVAPARTIALTHEVAALQARGLGQGLDLGAVVLLDAETGGYGNEPRYPDEPARHKLLDLIGDLALSGVPARRLDVTAYRTGHRIGTRVAALLRPGRAPGGEGRGRASRG</sequence>
<reference evidence="12 15" key="2">
    <citation type="submission" date="2020-08" db="EMBL/GenBank/DDBJ databases">
        <title>Sequencing the genomes of 1000 actinobacteria strains.</title>
        <authorList>
            <person name="Klenk H.-P."/>
        </authorList>
    </citation>
    <scope>NUCLEOTIDE SEQUENCE [LARGE SCALE GENOMIC DNA]</scope>
    <source>
        <strain evidence="12 15">DSM 15626</strain>
    </source>
</reference>
<name>A0A7Y4KYT1_9ACTN</name>
<dbReference type="PANTHER" id="PTHR33694:SF1">
    <property type="entry name" value="UDP-3-O-ACYL-N-ACETYLGLUCOSAMINE DEACETYLASE 1, MITOCHONDRIAL-RELATED"/>
    <property type="match status" value="1"/>
</dbReference>
<comment type="cofactor">
    <cofactor evidence="1">
        <name>Zn(2+)</name>
        <dbReference type="ChEBI" id="CHEBI:29105"/>
    </cofactor>
</comment>
<dbReference type="Gene3D" id="3.30.1700.10">
    <property type="entry name" value="lpxc deacetylase, domain 2"/>
    <property type="match status" value="1"/>
</dbReference>
<dbReference type="RefSeq" id="WP_171672926.1">
    <property type="nucleotide sequence ID" value="NZ_BAAAGT010000002.1"/>
</dbReference>
<dbReference type="InterPro" id="IPR020568">
    <property type="entry name" value="Ribosomal_Su5_D2-typ_SF"/>
</dbReference>
<dbReference type="Proteomes" id="UP000534306">
    <property type="component" value="Unassembled WGS sequence"/>
</dbReference>
<dbReference type="EMBL" id="JABJRC010000002">
    <property type="protein sequence ID" value="NOL40422.1"/>
    <property type="molecule type" value="Genomic_DNA"/>
</dbReference>
<evidence type="ECO:0000256" key="9">
    <source>
        <dbReference type="ARBA" id="ARBA00022833"/>
    </source>
</evidence>
<dbReference type="SUPFAM" id="SSF54211">
    <property type="entry name" value="Ribosomal protein S5 domain 2-like"/>
    <property type="match status" value="2"/>
</dbReference>
<evidence type="ECO:0000256" key="5">
    <source>
        <dbReference type="ARBA" id="ARBA00022516"/>
    </source>
</evidence>
<evidence type="ECO:0000256" key="4">
    <source>
        <dbReference type="ARBA" id="ARBA00012745"/>
    </source>
</evidence>
<keyword evidence="7" id="KW-0479">Metal-binding</keyword>
<keyword evidence="9" id="KW-0862">Zinc</keyword>
<comment type="catalytic activity">
    <reaction evidence="11">
        <text>a UDP-3-O-[(3R)-3-hydroxyacyl]-N-acetyl-alpha-D-glucosamine + H2O = a UDP-3-O-[(3R)-3-hydroxyacyl]-alpha-D-glucosamine + acetate</text>
        <dbReference type="Rhea" id="RHEA:67816"/>
        <dbReference type="ChEBI" id="CHEBI:15377"/>
        <dbReference type="ChEBI" id="CHEBI:30089"/>
        <dbReference type="ChEBI" id="CHEBI:137740"/>
        <dbReference type="ChEBI" id="CHEBI:173225"/>
        <dbReference type="EC" id="3.5.1.108"/>
    </reaction>
</comment>
<dbReference type="EC" id="3.5.1.108" evidence="4"/>
<dbReference type="InterPro" id="IPR011334">
    <property type="entry name" value="UDP-acyl_GlcNac_deAcase_C"/>
</dbReference>
<keyword evidence="14" id="KW-1185">Reference proteome</keyword>
<dbReference type="Proteomes" id="UP000553957">
    <property type="component" value="Unassembled WGS sequence"/>
</dbReference>
<evidence type="ECO:0000313" key="15">
    <source>
        <dbReference type="Proteomes" id="UP000553957"/>
    </source>
</evidence>